<feature type="transmembrane region" description="Helical" evidence="1">
    <location>
        <begin position="186"/>
        <end position="209"/>
    </location>
</feature>
<feature type="transmembrane region" description="Helical" evidence="1">
    <location>
        <begin position="109"/>
        <end position="136"/>
    </location>
</feature>
<keyword evidence="1" id="KW-0812">Transmembrane</keyword>
<dbReference type="Proteomes" id="UP000789570">
    <property type="component" value="Unassembled WGS sequence"/>
</dbReference>
<name>A0A9N9GX96_9GLOM</name>
<reference evidence="2" key="1">
    <citation type="submission" date="2021-06" db="EMBL/GenBank/DDBJ databases">
        <authorList>
            <person name="Kallberg Y."/>
            <person name="Tangrot J."/>
            <person name="Rosling A."/>
        </authorList>
    </citation>
    <scope>NUCLEOTIDE SEQUENCE</scope>
    <source>
        <strain evidence="2">UK204</strain>
    </source>
</reference>
<sequence>MSQELDNFSNVNASTTINDTTSYDNANKLENFHIIIDITALIFGHVDLIACSLVIYSAYARWRTSSLAISSRVPLYLSISDVFQYLVFMPNFFYSLIFRKAIPETSCKVLAYLFFFQINLNMILMAGIAFVTYLSVCRSMSLELGKFDCYITTLSMIFNVDREEISTSIDRVNRRNKLERQATLKILIYISIYIKWIPLMMYGICIMSGYNEALWMHISAIIAFHLGGIYNCILYLMNEGLRRSNKDSTLFVLEGQEDRSFNQSVHQLSQDPDIIDLTILHNTVYDKNDVEDEENHFDN</sequence>
<feature type="transmembrane region" description="Helical" evidence="1">
    <location>
        <begin position="75"/>
        <end position="97"/>
    </location>
</feature>
<dbReference type="Gene3D" id="1.20.1070.10">
    <property type="entry name" value="Rhodopsin 7-helix transmembrane proteins"/>
    <property type="match status" value="1"/>
</dbReference>
<dbReference type="OrthoDB" id="2384195at2759"/>
<evidence type="ECO:0000256" key="1">
    <source>
        <dbReference type="SAM" id="Phobius"/>
    </source>
</evidence>
<evidence type="ECO:0000313" key="2">
    <source>
        <dbReference type="EMBL" id="CAG8640979.1"/>
    </source>
</evidence>
<feature type="transmembrane region" description="Helical" evidence="1">
    <location>
        <begin position="32"/>
        <end position="55"/>
    </location>
</feature>
<keyword evidence="1" id="KW-1133">Transmembrane helix</keyword>
<accession>A0A9N9GX96</accession>
<proteinExistence type="predicted"/>
<protein>
    <submittedName>
        <fullName evidence="2">11507_t:CDS:1</fullName>
    </submittedName>
</protein>
<feature type="transmembrane region" description="Helical" evidence="1">
    <location>
        <begin position="215"/>
        <end position="236"/>
    </location>
</feature>
<gene>
    <name evidence="2" type="ORF">FCALED_LOCUS10565</name>
</gene>
<dbReference type="EMBL" id="CAJVPQ010003942">
    <property type="protein sequence ID" value="CAG8640979.1"/>
    <property type="molecule type" value="Genomic_DNA"/>
</dbReference>
<organism evidence="2 3">
    <name type="scientific">Funneliformis caledonium</name>
    <dbReference type="NCBI Taxonomy" id="1117310"/>
    <lineage>
        <taxon>Eukaryota</taxon>
        <taxon>Fungi</taxon>
        <taxon>Fungi incertae sedis</taxon>
        <taxon>Mucoromycota</taxon>
        <taxon>Glomeromycotina</taxon>
        <taxon>Glomeromycetes</taxon>
        <taxon>Glomerales</taxon>
        <taxon>Glomeraceae</taxon>
        <taxon>Funneliformis</taxon>
    </lineage>
</organism>
<keyword evidence="3" id="KW-1185">Reference proteome</keyword>
<keyword evidence="1" id="KW-0472">Membrane</keyword>
<evidence type="ECO:0000313" key="3">
    <source>
        <dbReference type="Proteomes" id="UP000789570"/>
    </source>
</evidence>
<comment type="caution">
    <text evidence="2">The sequence shown here is derived from an EMBL/GenBank/DDBJ whole genome shotgun (WGS) entry which is preliminary data.</text>
</comment>
<dbReference type="SUPFAM" id="SSF81321">
    <property type="entry name" value="Family A G protein-coupled receptor-like"/>
    <property type="match status" value="1"/>
</dbReference>
<dbReference type="AlphaFoldDB" id="A0A9N9GX96"/>